<keyword evidence="2" id="KW-0677">Repeat</keyword>
<evidence type="ECO:0000256" key="8">
    <source>
        <dbReference type="PROSITE-ProRule" id="PRU00339"/>
    </source>
</evidence>
<keyword evidence="4 8" id="KW-0802">TPR repeat</keyword>
<comment type="similarity">
    <text evidence="6">Belongs to the APC3/CDC27 family.</text>
</comment>
<keyword evidence="3" id="KW-0813">Transport</keyword>
<dbReference type="SUPFAM" id="SSF48452">
    <property type="entry name" value="TPR-like"/>
    <property type="match status" value="2"/>
</dbReference>
<dbReference type="Gene3D" id="1.25.40.10">
    <property type="entry name" value="Tetratricopeptide repeat domain"/>
    <property type="match status" value="4"/>
</dbReference>
<dbReference type="SUPFAM" id="SSF47661">
    <property type="entry name" value="t-snare proteins"/>
    <property type="match status" value="1"/>
</dbReference>
<feature type="non-terminal residue" evidence="11">
    <location>
        <position position="1"/>
    </location>
</feature>
<feature type="repeat" description="TPR" evidence="8">
    <location>
        <begin position="834"/>
        <end position="867"/>
    </location>
</feature>
<evidence type="ECO:0000256" key="9">
    <source>
        <dbReference type="SAM" id="MobiDB-lite"/>
    </source>
</evidence>
<evidence type="ECO:0000313" key="11">
    <source>
        <dbReference type="EMBL" id="KYN23100.1"/>
    </source>
</evidence>
<dbReference type="Proteomes" id="UP000078492">
    <property type="component" value="Unassembled WGS sequence"/>
</dbReference>
<dbReference type="PROSITE" id="PS50192">
    <property type="entry name" value="T_SNARE"/>
    <property type="match status" value="1"/>
</dbReference>
<dbReference type="InterPro" id="IPR011990">
    <property type="entry name" value="TPR-like_helical_dom_sf"/>
</dbReference>
<evidence type="ECO:0000256" key="7">
    <source>
        <dbReference type="ARBA" id="ARBA00039307"/>
    </source>
</evidence>
<evidence type="ECO:0000256" key="1">
    <source>
        <dbReference type="ARBA" id="ARBA00004123"/>
    </source>
</evidence>
<dbReference type="InterPro" id="IPR019734">
    <property type="entry name" value="TPR_rpt"/>
</dbReference>
<dbReference type="InterPro" id="IPR010989">
    <property type="entry name" value="SNARE"/>
</dbReference>
<name>A0A195ED08_9HYME</name>
<dbReference type="Pfam" id="PF00804">
    <property type="entry name" value="Syntaxin"/>
    <property type="match status" value="1"/>
</dbReference>
<dbReference type="GO" id="GO:0031145">
    <property type="term" value="P:anaphase-promoting complex-dependent catabolic process"/>
    <property type="evidence" value="ECO:0007669"/>
    <property type="project" value="TreeGrafter"/>
</dbReference>
<dbReference type="GO" id="GO:0005680">
    <property type="term" value="C:anaphase-promoting complex"/>
    <property type="evidence" value="ECO:0007669"/>
    <property type="project" value="TreeGrafter"/>
</dbReference>
<evidence type="ECO:0000259" key="10">
    <source>
        <dbReference type="PROSITE" id="PS50192"/>
    </source>
</evidence>
<dbReference type="GO" id="GO:0016020">
    <property type="term" value="C:membrane"/>
    <property type="evidence" value="ECO:0007669"/>
    <property type="project" value="InterPro"/>
</dbReference>
<dbReference type="SMART" id="SM00397">
    <property type="entry name" value="t_SNARE"/>
    <property type="match status" value="1"/>
</dbReference>
<dbReference type="GO" id="GO:0051301">
    <property type="term" value="P:cell division"/>
    <property type="evidence" value="ECO:0007669"/>
    <property type="project" value="UniProtKB-KW"/>
</dbReference>
<dbReference type="PROSITE" id="PS50005">
    <property type="entry name" value="TPR"/>
    <property type="match status" value="5"/>
</dbReference>
<dbReference type="InterPro" id="IPR000727">
    <property type="entry name" value="T_SNARE_dom"/>
</dbReference>
<gene>
    <name evidence="11" type="ORF">ALC57_04885</name>
</gene>
<dbReference type="GO" id="GO:0007091">
    <property type="term" value="P:metaphase/anaphase transition of mitotic cell cycle"/>
    <property type="evidence" value="ECO:0007669"/>
    <property type="project" value="TreeGrafter"/>
</dbReference>
<accession>A0A195ED08</accession>
<evidence type="ECO:0000256" key="5">
    <source>
        <dbReference type="ARBA" id="ARBA00023242"/>
    </source>
</evidence>
<feature type="compositionally biased region" description="Polar residues" evidence="9">
    <location>
        <begin position="887"/>
        <end position="902"/>
    </location>
</feature>
<evidence type="ECO:0000256" key="6">
    <source>
        <dbReference type="ARBA" id="ARBA00038210"/>
    </source>
</evidence>
<feature type="region of interest" description="Disordered" evidence="9">
    <location>
        <begin position="438"/>
        <end position="465"/>
    </location>
</feature>
<keyword evidence="3" id="KW-0532">Neurotransmitter transport</keyword>
<keyword evidence="11" id="KW-0132">Cell division</keyword>
<dbReference type="PANTHER" id="PTHR12558:SF13">
    <property type="entry name" value="CELL DIVISION CYCLE PROTEIN 27 HOMOLOG"/>
    <property type="match status" value="1"/>
</dbReference>
<dbReference type="Pfam" id="PF12895">
    <property type="entry name" value="ANAPC3"/>
    <property type="match status" value="1"/>
</dbReference>
<dbReference type="Gene3D" id="1.20.58.70">
    <property type="match status" value="1"/>
</dbReference>
<evidence type="ECO:0000256" key="4">
    <source>
        <dbReference type="ARBA" id="ARBA00022803"/>
    </source>
</evidence>
<dbReference type="GO" id="GO:0016192">
    <property type="term" value="P:vesicle-mediated transport"/>
    <property type="evidence" value="ECO:0007669"/>
    <property type="project" value="InterPro"/>
</dbReference>
<comment type="subcellular location">
    <subcellularLocation>
        <location evidence="1">Nucleus</location>
    </subcellularLocation>
</comment>
<dbReference type="STRING" id="471704.A0A195ED08"/>
<feature type="repeat" description="TPR" evidence="8">
    <location>
        <begin position="766"/>
        <end position="799"/>
    </location>
</feature>
<dbReference type="GO" id="GO:0005737">
    <property type="term" value="C:cytoplasm"/>
    <property type="evidence" value="ECO:0007669"/>
    <property type="project" value="TreeGrafter"/>
</dbReference>
<dbReference type="PANTHER" id="PTHR12558">
    <property type="entry name" value="CELL DIVISION CYCLE 16,23,27"/>
    <property type="match status" value="1"/>
</dbReference>
<keyword evidence="12" id="KW-1185">Reference proteome</keyword>
<reference evidence="11 12" key="1">
    <citation type="submission" date="2015-09" db="EMBL/GenBank/DDBJ databases">
        <title>Trachymyrmex cornetzi WGS genome.</title>
        <authorList>
            <person name="Nygaard S."/>
            <person name="Hu H."/>
            <person name="Boomsma J."/>
            <person name="Zhang G."/>
        </authorList>
    </citation>
    <scope>NUCLEOTIDE SEQUENCE [LARGE SCALE GENOMIC DNA]</scope>
    <source>
        <strain evidence="11">Tcor2-1</strain>
        <tissue evidence="11">Whole body</tissue>
    </source>
</reference>
<keyword evidence="5" id="KW-0539">Nucleus</keyword>
<dbReference type="GO" id="GO:0016567">
    <property type="term" value="P:protein ubiquitination"/>
    <property type="evidence" value="ECO:0007669"/>
    <property type="project" value="TreeGrafter"/>
</dbReference>
<keyword evidence="11" id="KW-0131">Cell cycle</keyword>
<feature type="repeat" description="TPR" evidence="8">
    <location>
        <begin position="732"/>
        <end position="765"/>
    </location>
</feature>
<feature type="repeat" description="TPR" evidence="8">
    <location>
        <begin position="698"/>
        <end position="731"/>
    </location>
</feature>
<proteinExistence type="inferred from homology"/>
<sequence length="933" mass="105398">IGKDIIAIDDLTVAQDESAYGVYKRIRTLQYTTMLQMFSDIMDDYNASLLKYHDKCLLLLQQQRSLLRRQVTSAELDHMLDAQETSLFVDNILEDSKIARRQLSDITSRHNDVLKLEKTLTEIKDMFTEIAFLVEKQGEQINNIEYFANKTTDNIDGGCVQLRKSEQRSHRYKKAAIWHCLNHYAYPDAIFLAERLCAEVDTEESLFLLATCYYRSGRVRQAYALLSQKAPNSAQCRFLLAKCCYDLEKYAEAEAAIIGGYYKQLKNLEEIITQFGEQACFSLQIIAKIYYKMMRTARGNEAHKLALKLNPFLWHSFEELCNVGEKVDPAKVFQLDKLDSFAMCHGTVSTLSYVTEPDLIVPGNNGNNTPISNGTNSLLMQLMSRKETPLQQGKSVFSQSGNTSNTANIVTVTAANPTSPPSPTFQGTNVRRSSRLFSHNSVKENNKSPNRNKFATPKSPSRKTKARLAKANLNKTNFNELNERNRNEKEKSETITSEKAVANANALNAQNNNIHSGITLQKQSAEGLMSLLRELGMAYQHLSQFKCTHAAHILSILPSRHYNTGWVLSMLARAHFEMMDYKKAARFVRVACSDILQHAPTIVLTRVCLSKSYGRGIYFAEVRQLEPQRTELMEIYSTVLWHLHAEVQLSTLAQDLVSQDRNSAAAWCATGNLFSAQTEHETAIKFFQRAIQVDPNFPYAYTLLGHEYVLTEELDKAITAFRNAIRLDPRHYNAWFGLGTIFSKQEQYSLAELHFKRALQINPQNSALMCHIGVVQHALKKTDQALKTLNTALMNDPDNTLCKFHRASINFSIGRHMEALREFEELKNIIPKESLVYYSIGKVHKKLGNTHLALMYFSWATDLDPKGVNSQIKEAILSPGQGDDDSPPTQSDEQQAQSNSMEQDIEPSREGSVAPLAGNVSVEPHADDSDDSL</sequence>
<evidence type="ECO:0000256" key="3">
    <source>
        <dbReference type="ARBA" id="ARBA00022775"/>
    </source>
</evidence>
<protein>
    <recommendedName>
        <fullName evidence="7">Cell division cycle protein 27 homolog</fullName>
    </recommendedName>
</protein>
<evidence type="ECO:0000256" key="2">
    <source>
        <dbReference type="ARBA" id="ARBA00022737"/>
    </source>
</evidence>
<dbReference type="PROSITE" id="PS50293">
    <property type="entry name" value="TPR_REGION"/>
    <property type="match status" value="2"/>
</dbReference>
<evidence type="ECO:0000313" key="12">
    <source>
        <dbReference type="Proteomes" id="UP000078492"/>
    </source>
</evidence>
<dbReference type="AlphaFoldDB" id="A0A195ED08"/>
<dbReference type="EMBL" id="KQ979074">
    <property type="protein sequence ID" value="KYN23100.1"/>
    <property type="molecule type" value="Genomic_DNA"/>
</dbReference>
<feature type="domain" description="T-SNARE coiled-coil homology" evidence="10">
    <location>
        <begin position="103"/>
        <end position="165"/>
    </location>
</feature>
<dbReference type="Pfam" id="PF13432">
    <property type="entry name" value="TPR_16"/>
    <property type="match status" value="1"/>
</dbReference>
<dbReference type="SMART" id="SM00028">
    <property type="entry name" value="TPR"/>
    <property type="match status" value="6"/>
</dbReference>
<dbReference type="Pfam" id="PF13181">
    <property type="entry name" value="TPR_8"/>
    <property type="match status" value="2"/>
</dbReference>
<organism evidence="11 12">
    <name type="scientific">Trachymyrmex cornetzi</name>
    <dbReference type="NCBI Taxonomy" id="471704"/>
    <lineage>
        <taxon>Eukaryota</taxon>
        <taxon>Metazoa</taxon>
        <taxon>Ecdysozoa</taxon>
        <taxon>Arthropoda</taxon>
        <taxon>Hexapoda</taxon>
        <taxon>Insecta</taxon>
        <taxon>Pterygota</taxon>
        <taxon>Neoptera</taxon>
        <taxon>Endopterygota</taxon>
        <taxon>Hymenoptera</taxon>
        <taxon>Apocrita</taxon>
        <taxon>Aculeata</taxon>
        <taxon>Formicoidea</taxon>
        <taxon>Formicidae</taxon>
        <taxon>Myrmicinae</taxon>
        <taxon>Trachymyrmex</taxon>
    </lineage>
</organism>
<dbReference type="CDD" id="cd15848">
    <property type="entry name" value="SNARE_syntaxin1-like"/>
    <property type="match status" value="1"/>
</dbReference>
<dbReference type="InterPro" id="IPR006011">
    <property type="entry name" value="Syntaxin_N"/>
</dbReference>
<dbReference type="GO" id="GO:0006836">
    <property type="term" value="P:neurotransmitter transport"/>
    <property type="evidence" value="ECO:0007669"/>
    <property type="project" value="UniProtKB-KW"/>
</dbReference>
<feature type="region of interest" description="Disordered" evidence="9">
    <location>
        <begin position="877"/>
        <end position="933"/>
    </location>
</feature>
<feature type="repeat" description="TPR" evidence="8">
    <location>
        <begin position="664"/>
        <end position="697"/>
    </location>
</feature>
<dbReference type="FunFam" id="1.25.40.10:FF:000018">
    <property type="entry name" value="Cell division cycle protein 27 homolog B"/>
    <property type="match status" value="1"/>
</dbReference>